<evidence type="ECO:0008006" key="3">
    <source>
        <dbReference type="Google" id="ProtNLM"/>
    </source>
</evidence>
<dbReference type="SUPFAM" id="SSF158446">
    <property type="entry name" value="IVS-encoded protein-like"/>
    <property type="match status" value="1"/>
</dbReference>
<dbReference type="Pfam" id="PF05635">
    <property type="entry name" value="23S_rRNA_IVP"/>
    <property type="match status" value="1"/>
</dbReference>
<organism evidence="1 2">
    <name type="scientific">Pedosphaera parvula (strain Ellin514)</name>
    <dbReference type="NCBI Taxonomy" id="320771"/>
    <lineage>
        <taxon>Bacteria</taxon>
        <taxon>Pseudomonadati</taxon>
        <taxon>Verrucomicrobiota</taxon>
        <taxon>Pedosphaerae</taxon>
        <taxon>Pedosphaerales</taxon>
        <taxon>Pedosphaeraceae</taxon>
        <taxon>Pedosphaera</taxon>
    </lineage>
</organism>
<accession>B9XN56</accession>
<sequence length="119" mass="13428">MNDLKDRTKKFALDVIRLCAQFPKSPEFQIITRQLMRSATSVAANYRAACRGKSKADFISKLSTVEEEADESLLWLEMLIELSQKAIPELRRLENEAQQLVAIMVSSKKTARGGDKGRP</sequence>
<dbReference type="InterPro" id="IPR012657">
    <property type="entry name" value="23S_rRNA-intervening_sequence"/>
</dbReference>
<reference evidence="1 2" key="1">
    <citation type="journal article" date="2011" name="J. Bacteriol.">
        <title>Genome sequence of 'Pedosphaera parvula' Ellin514, an aerobic Verrucomicrobial isolate from pasture soil.</title>
        <authorList>
            <person name="Kant R."/>
            <person name="van Passel M.W."/>
            <person name="Sangwan P."/>
            <person name="Palva A."/>
            <person name="Lucas S."/>
            <person name="Copeland A."/>
            <person name="Lapidus A."/>
            <person name="Glavina Del Rio T."/>
            <person name="Dalin E."/>
            <person name="Tice H."/>
            <person name="Bruce D."/>
            <person name="Goodwin L."/>
            <person name="Pitluck S."/>
            <person name="Chertkov O."/>
            <person name="Larimer F.W."/>
            <person name="Land M.L."/>
            <person name="Hauser L."/>
            <person name="Brettin T.S."/>
            <person name="Detter J.C."/>
            <person name="Han S."/>
            <person name="de Vos W.M."/>
            <person name="Janssen P.H."/>
            <person name="Smidt H."/>
        </authorList>
    </citation>
    <scope>NUCLEOTIDE SEQUENCE [LARGE SCALE GENOMIC DNA]</scope>
    <source>
        <strain evidence="1 2">Ellin514</strain>
    </source>
</reference>
<dbReference type="InterPro" id="IPR036583">
    <property type="entry name" value="23S_rRNA_IVS_sf"/>
</dbReference>
<proteinExistence type="predicted"/>
<protein>
    <recommendedName>
        <fullName evidence="3">Four helix bundle protein</fullName>
    </recommendedName>
</protein>
<name>B9XN56_PEDPL</name>
<evidence type="ECO:0000313" key="2">
    <source>
        <dbReference type="Proteomes" id="UP000003688"/>
    </source>
</evidence>
<dbReference type="PANTHER" id="PTHR38471:SF2">
    <property type="entry name" value="FOUR HELIX BUNDLE PROTEIN"/>
    <property type="match status" value="1"/>
</dbReference>
<dbReference type="NCBIfam" id="TIGR02436">
    <property type="entry name" value="four helix bundle protein"/>
    <property type="match status" value="1"/>
</dbReference>
<dbReference type="PIRSF" id="PIRSF035652">
    <property type="entry name" value="CHP02436"/>
    <property type="match status" value="1"/>
</dbReference>
<dbReference type="Proteomes" id="UP000003688">
    <property type="component" value="Unassembled WGS sequence"/>
</dbReference>
<keyword evidence="2" id="KW-1185">Reference proteome</keyword>
<dbReference type="OrthoDB" id="285993at2"/>
<dbReference type="Gene3D" id="1.20.1440.60">
    <property type="entry name" value="23S rRNA-intervening sequence"/>
    <property type="match status" value="1"/>
</dbReference>
<dbReference type="AlphaFoldDB" id="B9XN56"/>
<dbReference type="EMBL" id="ABOX02000038">
    <property type="protein sequence ID" value="EEF58718.1"/>
    <property type="molecule type" value="Genomic_DNA"/>
</dbReference>
<comment type="caution">
    <text evidence="1">The sequence shown here is derived from an EMBL/GenBank/DDBJ whole genome shotgun (WGS) entry which is preliminary data.</text>
</comment>
<dbReference type="PANTHER" id="PTHR38471">
    <property type="entry name" value="FOUR HELIX BUNDLE PROTEIN"/>
    <property type="match status" value="1"/>
</dbReference>
<dbReference type="RefSeq" id="WP_007417245.1">
    <property type="nucleotide sequence ID" value="NZ_ABOX02000038.1"/>
</dbReference>
<dbReference type="STRING" id="320771.Cflav_PD1814"/>
<evidence type="ECO:0000313" key="1">
    <source>
        <dbReference type="EMBL" id="EEF58718.1"/>
    </source>
</evidence>
<gene>
    <name evidence="1" type="ORF">Cflav_PD1814</name>
</gene>